<dbReference type="Pfam" id="PF02272">
    <property type="entry name" value="DHHA1"/>
    <property type="match status" value="1"/>
</dbReference>
<sequence length="329" mass="37337">MKKCIVLFHGDCDGAIAAGLYIRRFLRDMYPEQIILRHSHPWRLNIDLKRVLSEPDIEMVVLVDLALSEDNIQPLLSVAKGGTSIIIIDHHQSSEKTLNQLKELDNIKILWAVVQSTPQVLAQSILRNLNNYENLLVNVANICEGGNVEDENVRIVADKVKLVLAVEPTNIELIHKTVDYIVKGDEFWNAPIFNDVFWKAKWLLNLLLKKILVKAKTVCDWDIVSFTSPESLIFAGLFGIASSEHMKKVKKSIVLIREEEDKIVVTIRSIKKKALDLCQTIMKNIDHKAKSTFGGHKEAASLTIKKVYRLREVEDIVENVIKNSICAEK</sequence>
<dbReference type="EMBL" id="DTBD01000039">
    <property type="protein sequence ID" value="HGQ64565.1"/>
    <property type="molecule type" value="Genomic_DNA"/>
</dbReference>
<dbReference type="EMBL" id="DTCK01000010">
    <property type="protein sequence ID" value="HGQ35335.1"/>
    <property type="molecule type" value="Genomic_DNA"/>
</dbReference>
<name>A0A7C4NKW6_9CREN</name>
<evidence type="ECO:0000313" key="2">
    <source>
        <dbReference type="EMBL" id="HGQ35335.1"/>
    </source>
</evidence>
<dbReference type="InterPro" id="IPR051673">
    <property type="entry name" value="SSDNA_exonuclease_RecJ"/>
</dbReference>
<dbReference type="GO" id="GO:0003676">
    <property type="term" value="F:nucleic acid binding"/>
    <property type="evidence" value="ECO:0007669"/>
    <property type="project" value="InterPro"/>
</dbReference>
<proteinExistence type="predicted"/>
<dbReference type="SUPFAM" id="SSF64182">
    <property type="entry name" value="DHH phosphoesterases"/>
    <property type="match status" value="1"/>
</dbReference>
<organism evidence="3">
    <name type="scientific">Ignisphaera aggregans</name>
    <dbReference type="NCBI Taxonomy" id="334771"/>
    <lineage>
        <taxon>Archaea</taxon>
        <taxon>Thermoproteota</taxon>
        <taxon>Thermoprotei</taxon>
        <taxon>Desulfurococcales</taxon>
        <taxon>Desulfurococcaceae</taxon>
        <taxon>Ignisphaera</taxon>
    </lineage>
</organism>
<gene>
    <name evidence="3" type="ORF">ENU08_04910</name>
    <name evidence="2" type="ORF">ENU41_01470</name>
</gene>
<dbReference type="PANTHER" id="PTHR30255">
    <property type="entry name" value="SINGLE-STRANDED-DNA-SPECIFIC EXONUCLEASE RECJ"/>
    <property type="match status" value="1"/>
</dbReference>
<evidence type="ECO:0000313" key="3">
    <source>
        <dbReference type="EMBL" id="HGQ64565.1"/>
    </source>
</evidence>
<accession>A0A7C4NKW6</accession>
<dbReference type="Gene3D" id="3.10.310.30">
    <property type="match status" value="1"/>
</dbReference>
<reference evidence="3" key="1">
    <citation type="journal article" date="2020" name="mSystems">
        <title>Genome- and Community-Level Interaction Insights into Carbon Utilization and Element Cycling Functions of Hydrothermarchaeota in Hydrothermal Sediment.</title>
        <authorList>
            <person name="Zhou Z."/>
            <person name="Liu Y."/>
            <person name="Xu W."/>
            <person name="Pan J."/>
            <person name="Luo Z.H."/>
            <person name="Li M."/>
        </authorList>
    </citation>
    <scope>NUCLEOTIDE SEQUENCE [LARGE SCALE GENOMIC DNA]</scope>
    <source>
        <strain evidence="3">SpSt-637</strain>
        <strain evidence="2">SpSt-667</strain>
    </source>
</reference>
<dbReference type="InterPro" id="IPR003156">
    <property type="entry name" value="DHHA1_dom"/>
</dbReference>
<evidence type="ECO:0000259" key="1">
    <source>
        <dbReference type="Pfam" id="PF02272"/>
    </source>
</evidence>
<dbReference type="InterPro" id="IPR038763">
    <property type="entry name" value="DHH_sf"/>
</dbReference>
<comment type="caution">
    <text evidence="3">The sequence shown here is derived from an EMBL/GenBank/DDBJ whole genome shotgun (WGS) entry which is preliminary data.</text>
</comment>
<protein>
    <recommendedName>
        <fullName evidence="1">DHHA1 domain-containing protein</fullName>
    </recommendedName>
</protein>
<dbReference type="AlphaFoldDB" id="A0A7C4NKW6"/>
<dbReference type="PANTHER" id="PTHR30255:SF2">
    <property type="entry name" value="SINGLE-STRANDED-DNA-SPECIFIC EXONUCLEASE RECJ"/>
    <property type="match status" value="1"/>
</dbReference>
<feature type="domain" description="DHHA1" evidence="1">
    <location>
        <begin position="240"/>
        <end position="322"/>
    </location>
</feature>